<dbReference type="GO" id="GO:0051707">
    <property type="term" value="P:response to other organism"/>
    <property type="evidence" value="ECO:0007669"/>
    <property type="project" value="UniProtKB-ARBA"/>
</dbReference>
<keyword evidence="5" id="KW-0723">Serine/threonine-protein kinase</keyword>
<dbReference type="PROSITE" id="PS00107">
    <property type="entry name" value="PROTEIN_KINASE_ATP"/>
    <property type="match status" value="1"/>
</dbReference>
<keyword evidence="18" id="KW-0325">Glycoprotein</keyword>
<dbReference type="PROSITE" id="PS00108">
    <property type="entry name" value="PROTEIN_KINASE_ST"/>
    <property type="match status" value="1"/>
</dbReference>
<evidence type="ECO:0000256" key="12">
    <source>
        <dbReference type="ARBA" id="ARBA00022741"/>
    </source>
</evidence>
<dbReference type="FunFam" id="3.80.10.10:FF:000041">
    <property type="entry name" value="LRR receptor-like serine/threonine-protein kinase ERECTA"/>
    <property type="match status" value="2"/>
</dbReference>
<evidence type="ECO:0000256" key="18">
    <source>
        <dbReference type="ARBA" id="ARBA00023180"/>
    </source>
</evidence>
<dbReference type="FunFam" id="1.10.510.10:FF:000632">
    <property type="entry name" value="leucine-rich repeat receptor-like protein kinase TDR"/>
    <property type="match status" value="1"/>
</dbReference>
<evidence type="ECO:0000256" key="4">
    <source>
        <dbReference type="ARBA" id="ARBA00022475"/>
    </source>
</evidence>
<accession>A0ABD1WKD7</accession>
<feature type="binding site" evidence="21">
    <location>
        <position position="845"/>
    </location>
    <ligand>
        <name>ATP</name>
        <dbReference type="ChEBI" id="CHEBI:30616"/>
    </ligand>
</feature>
<comment type="subcellular location">
    <subcellularLocation>
        <location evidence="1">Cell membrane</location>
        <topology evidence="1">Single-pass type I membrane protein</topology>
    </subcellularLocation>
</comment>
<dbReference type="SMART" id="SM00369">
    <property type="entry name" value="LRR_TYP"/>
    <property type="match status" value="5"/>
</dbReference>
<evidence type="ECO:0000256" key="1">
    <source>
        <dbReference type="ARBA" id="ARBA00004251"/>
    </source>
</evidence>
<gene>
    <name evidence="25" type="ORF">Fot_11686</name>
</gene>
<keyword evidence="9 23" id="KW-0812">Transmembrane</keyword>
<dbReference type="SUPFAM" id="SSF52058">
    <property type="entry name" value="L domain-like"/>
    <property type="match status" value="2"/>
</dbReference>
<evidence type="ECO:0000256" key="15">
    <source>
        <dbReference type="ARBA" id="ARBA00022989"/>
    </source>
</evidence>
<evidence type="ECO:0000256" key="21">
    <source>
        <dbReference type="PROSITE-ProRule" id="PRU10141"/>
    </source>
</evidence>
<evidence type="ECO:0000256" key="19">
    <source>
        <dbReference type="ARBA" id="ARBA00047899"/>
    </source>
</evidence>
<keyword evidence="6" id="KW-0597">Phosphoprotein</keyword>
<evidence type="ECO:0000256" key="23">
    <source>
        <dbReference type="SAM" id="Phobius"/>
    </source>
</evidence>
<dbReference type="PANTHER" id="PTHR48053">
    <property type="entry name" value="LEUCINE RICH REPEAT FAMILY PROTEIN, EXPRESSED"/>
    <property type="match status" value="1"/>
</dbReference>
<keyword evidence="10" id="KW-0732">Signal</keyword>
<evidence type="ECO:0000256" key="2">
    <source>
        <dbReference type="ARBA" id="ARBA00012513"/>
    </source>
</evidence>
<dbReference type="GO" id="GO:0048608">
    <property type="term" value="P:reproductive structure development"/>
    <property type="evidence" value="ECO:0007669"/>
    <property type="project" value="UniProtKB-ARBA"/>
</dbReference>
<dbReference type="EMBL" id="JBFOLJ010000003">
    <property type="protein sequence ID" value="KAL2550156.1"/>
    <property type="molecule type" value="Genomic_DNA"/>
</dbReference>
<evidence type="ECO:0000256" key="11">
    <source>
        <dbReference type="ARBA" id="ARBA00022737"/>
    </source>
</evidence>
<evidence type="ECO:0000256" key="5">
    <source>
        <dbReference type="ARBA" id="ARBA00022527"/>
    </source>
</evidence>
<dbReference type="InterPro" id="IPR055414">
    <property type="entry name" value="LRR_R13L4/SHOC2-like"/>
</dbReference>
<dbReference type="InterPro" id="IPR051716">
    <property type="entry name" value="Plant_RL_S/T_kinase"/>
</dbReference>
<evidence type="ECO:0000256" key="6">
    <source>
        <dbReference type="ARBA" id="ARBA00022553"/>
    </source>
</evidence>
<evidence type="ECO:0000259" key="24">
    <source>
        <dbReference type="PROSITE" id="PS50011"/>
    </source>
</evidence>
<evidence type="ECO:0000313" key="25">
    <source>
        <dbReference type="EMBL" id="KAL2550156.1"/>
    </source>
</evidence>
<evidence type="ECO:0000313" key="26">
    <source>
        <dbReference type="Proteomes" id="UP001604277"/>
    </source>
</evidence>
<evidence type="ECO:0000256" key="16">
    <source>
        <dbReference type="ARBA" id="ARBA00023136"/>
    </source>
</evidence>
<feature type="transmembrane region" description="Helical" evidence="23">
    <location>
        <begin position="756"/>
        <end position="776"/>
    </location>
</feature>
<evidence type="ECO:0000256" key="17">
    <source>
        <dbReference type="ARBA" id="ARBA00023170"/>
    </source>
</evidence>
<dbReference type="Proteomes" id="UP001604277">
    <property type="component" value="Unassembled WGS sequence"/>
</dbReference>
<dbReference type="InterPro" id="IPR032675">
    <property type="entry name" value="LRR_dom_sf"/>
</dbReference>
<evidence type="ECO:0000256" key="20">
    <source>
        <dbReference type="ARBA" id="ARBA00048679"/>
    </source>
</evidence>
<dbReference type="FunFam" id="3.80.10.10:FF:000233">
    <property type="entry name" value="Leucine-rich repeat receptor-like protein kinase TDR"/>
    <property type="match status" value="1"/>
</dbReference>
<dbReference type="EC" id="2.7.11.1" evidence="2"/>
<dbReference type="Gene3D" id="1.10.510.10">
    <property type="entry name" value="Transferase(Phosphotransferase) domain 1"/>
    <property type="match status" value="1"/>
</dbReference>
<dbReference type="Pfam" id="PF00560">
    <property type="entry name" value="LRR_1"/>
    <property type="match status" value="6"/>
</dbReference>
<dbReference type="Gene3D" id="3.30.200.20">
    <property type="entry name" value="Phosphorylase Kinase, domain 1"/>
    <property type="match status" value="1"/>
</dbReference>
<name>A0ABD1WKD7_9LAMI</name>
<comment type="caution">
    <text evidence="25">The sequence shown here is derived from an EMBL/GenBank/DDBJ whole genome shotgun (WGS) entry which is preliminary data.</text>
</comment>
<dbReference type="Gene3D" id="3.80.10.10">
    <property type="entry name" value="Ribonuclease Inhibitor"/>
    <property type="match status" value="5"/>
</dbReference>
<keyword evidence="15 23" id="KW-1133">Transmembrane helix</keyword>
<keyword evidence="8" id="KW-0808">Transferase</keyword>
<evidence type="ECO:0000256" key="13">
    <source>
        <dbReference type="ARBA" id="ARBA00022777"/>
    </source>
</evidence>
<evidence type="ECO:0000256" key="22">
    <source>
        <dbReference type="SAM" id="Coils"/>
    </source>
</evidence>
<dbReference type="SUPFAM" id="SSF56112">
    <property type="entry name" value="Protein kinase-like (PK-like)"/>
    <property type="match status" value="1"/>
</dbReference>
<dbReference type="Pfam" id="PF00069">
    <property type="entry name" value="Pkinase"/>
    <property type="match status" value="1"/>
</dbReference>
<evidence type="ECO:0000256" key="10">
    <source>
        <dbReference type="ARBA" id="ARBA00022729"/>
    </source>
</evidence>
<dbReference type="GO" id="GO:0006952">
    <property type="term" value="P:defense response"/>
    <property type="evidence" value="ECO:0007669"/>
    <property type="project" value="UniProtKB-ARBA"/>
</dbReference>
<dbReference type="InterPro" id="IPR001611">
    <property type="entry name" value="Leu-rich_rpt"/>
</dbReference>
<dbReference type="PROSITE" id="PS51450">
    <property type="entry name" value="LRR"/>
    <property type="match status" value="1"/>
</dbReference>
<keyword evidence="7" id="KW-0433">Leucine-rich repeat</keyword>
<evidence type="ECO:0000256" key="8">
    <source>
        <dbReference type="ARBA" id="ARBA00022679"/>
    </source>
</evidence>
<dbReference type="GO" id="GO:0004674">
    <property type="term" value="F:protein serine/threonine kinase activity"/>
    <property type="evidence" value="ECO:0007669"/>
    <property type="project" value="UniProtKB-KW"/>
</dbReference>
<keyword evidence="22" id="KW-0175">Coiled coil</keyword>
<dbReference type="InterPro" id="IPR008271">
    <property type="entry name" value="Ser/Thr_kinase_AS"/>
</dbReference>
<comment type="catalytic activity">
    <reaction evidence="19">
        <text>L-threonyl-[protein] + ATP = O-phospho-L-threonyl-[protein] + ADP + H(+)</text>
        <dbReference type="Rhea" id="RHEA:46608"/>
        <dbReference type="Rhea" id="RHEA-COMP:11060"/>
        <dbReference type="Rhea" id="RHEA-COMP:11605"/>
        <dbReference type="ChEBI" id="CHEBI:15378"/>
        <dbReference type="ChEBI" id="CHEBI:30013"/>
        <dbReference type="ChEBI" id="CHEBI:30616"/>
        <dbReference type="ChEBI" id="CHEBI:61977"/>
        <dbReference type="ChEBI" id="CHEBI:456216"/>
        <dbReference type="EC" id="2.7.11.1"/>
    </reaction>
</comment>
<evidence type="ECO:0000256" key="3">
    <source>
        <dbReference type="ARBA" id="ARBA00022473"/>
    </source>
</evidence>
<dbReference type="AlphaFoldDB" id="A0ABD1WKD7"/>
<keyword evidence="13" id="KW-0418">Kinase</keyword>
<dbReference type="PROSITE" id="PS50011">
    <property type="entry name" value="PROTEIN_KINASE_DOM"/>
    <property type="match status" value="1"/>
</dbReference>
<dbReference type="InterPro" id="IPR000719">
    <property type="entry name" value="Prot_kinase_dom"/>
</dbReference>
<dbReference type="InterPro" id="IPR011009">
    <property type="entry name" value="Kinase-like_dom_sf"/>
</dbReference>
<proteinExistence type="predicted"/>
<keyword evidence="14 21" id="KW-0067">ATP-binding</keyword>
<feature type="coiled-coil region" evidence="22">
    <location>
        <begin position="2"/>
        <end position="29"/>
    </location>
</feature>
<dbReference type="PANTHER" id="PTHR48053:SF171">
    <property type="entry name" value="PROTEIN KINASE DOMAIN-CONTAINING PROTEIN"/>
    <property type="match status" value="1"/>
</dbReference>
<reference evidence="26" key="1">
    <citation type="submission" date="2024-07" db="EMBL/GenBank/DDBJ databases">
        <title>Two chromosome-level genome assemblies of Korean endemic species Abeliophyllum distichum and Forsythia ovata (Oleaceae).</title>
        <authorList>
            <person name="Jang H."/>
        </authorList>
    </citation>
    <scope>NUCLEOTIDE SEQUENCE [LARGE SCALE GENOMIC DNA]</scope>
</reference>
<keyword evidence="17" id="KW-0675">Receptor</keyword>
<dbReference type="GO" id="GO:0005886">
    <property type="term" value="C:plasma membrane"/>
    <property type="evidence" value="ECO:0007669"/>
    <property type="project" value="UniProtKB-SubCell"/>
</dbReference>
<dbReference type="GO" id="GO:0005524">
    <property type="term" value="F:ATP binding"/>
    <property type="evidence" value="ECO:0007669"/>
    <property type="project" value="UniProtKB-UniRule"/>
</dbReference>
<dbReference type="InterPro" id="IPR003591">
    <property type="entry name" value="Leu-rich_rpt_typical-subtyp"/>
</dbReference>
<evidence type="ECO:0000256" key="9">
    <source>
        <dbReference type="ARBA" id="ARBA00022692"/>
    </source>
</evidence>
<evidence type="ECO:0000256" key="7">
    <source>
        <dbReference type="ARBA" id="ARBA00022614"/>
    </source>
</evidence>
<keyword evidence="26" id="KW-1185">Reference proteome</keyword>
<keyword evidence="3" id="KW-0217">Developmental protein</keyword>
<dbReference type="GO" id="GO:0009791">
    <property type="term" value="P:post-embryonic development"/>
    <property type="evidence" value="ECO:0007669"/>
    <property type="project" value="UniProtKB-ARBA"/>
</dbReference>
<dbReference type="GO" id="GO:1905393">
    <property type="term" value="P:plant organ formation"/>
    <property type="evidence" value="ECO:0007669"/>
    <property type="project" value="UniProtKB-ARBA"/>
</dbReference>
<dbReference type="Pfam" id="PF23598">
    <property type="entry name" value="LRR_14"/>
    <property type="match status" value="1"/>
</dbReference>
<evidence type="ECO:0000256" key="14">
    <source>
        <dbReference type="ARBA" id="ARBA00022840"/>
    </source>
</evidence>
<feature type="domain" description="Protein kinase" evidence="24">
    <location>
        <begin position="816"/>
        <end position="1092"/>
    </location>
</feature>
<dbReference type="GO" id="GO:0048367">
    <property type="term" value="P:shoot system development"/>
    <property type="evidence" value="ECO:0007669"/>
    <property type="project" value="UniProtKB-ARBA"/>
</dbReference>
<keyword evidence="4" id="KW-1003">Cell membrane</keyword>
<dbReference type="InterPro" id="IPR017441">
    <property type="entry name" value="Protein_kinase_ATP_BS"/>
</dbReference>
<sequence length="1129" mass="124943">MVENANGEIGRLSAEVEQEKTKYSNTKEKLSLAGWERRLSRYCTLLERSRYCYVQMQICKGFDSIEVDLGEFVPRLRGFAPRKELGFITSHPRIIGSLGDLISQSLGDIGDLIRPEVTRREILRQRRFNSCVGQIFTEILWGSVWGLAYPLNTFHDWDPSTAFSRPGFQPIWCTWSGIKCDHRTNQITNLDLSRRSLSGTIPIDIKYLSHLHHFNLSQNSLDSPLQPAIFELPNLKTLDISHNLFNSTFPPGISRLKSLTFFNAYSNNFTGPLPEEFIYLKNLEYLNLGGSYFNGTIPTSFGSFFKLKSLYLQGNSLTGPIPAELGFLNQLEHVELGYNMYSGGIPGQFSGLSNLLYLDISLANLSGKIPDELSKLNKLETLLLFRNHFSGSIPVSLAQLKSLQTLDLSDNNLSGEIPSDFSGLKQLYNLSLMRNNLTGEVPEGIGELPNLENLFLWNNSLSGILPQKLGSNAKLQRLDVSTNSLSGPIPPNLCLSKNLIKLVLFSNHFIGEIPSSLANCTALSRFRIQNNKLNGSIPFGFGFLPNLTFVDLSNNNFSGPIPKDLGNAAKLQFLDISDNSFNSALPDTIWSAPSLQIFLASSAKLNGIIPDFIGCRSFYRIYIDGNNLSGSIPWDIGHCEKLICLNLRRNSLTGIIPWEISALPSITDVDLSHNFLTGAIPSNFNNCSTLEIFNVSYNQLTGPIPSSGSVFSSLHPSSFSGNEGLCGGILKKPCRKDGLEAGAMEVRQQPKKTAGAIVWIMAAAFGIGLFVLVVGSRCFQAKYGHKFCDDRDVGPWKLTAFQRLNFTADDVLECLNMTDKILGMGSTGTVYKADMPGGETIAVKKLWGKNKETIRKRRGVLAEVEVLGNVRHRNIVRLLGCCSNNQCTMLLYEYMPNGNLDDLLHCKNKCDNLVADWLTRYKIALGVAQGICYLHHDCDPVIVHRDLKPSNILLDGEMEARVADFGVAKLIQSDESMSVIAGSYGYIAPEYAYTLQVDEKSDIYSYGVVLMEILTGKRSVEAEFGDGNSIVDWVRSRIKIKNGINDVLDKNAGATCASVREEMMLLLRVALLCTSRNPADRPSMRDVVSMLLEAKPKRKLPGSGGGGCRDGVDEDGKDIYETHKPTVEC</sequence>
<dbReference type="SMART" id="SM00220">
    <property type="entry name" value="S_TKc"/>
    <property type="match status" value="1"/>
</dbReference>
<keyword evidence="16 23" id="KW-0472">Membrane</keyword>
<keyword evidence="12 21" id="KW-0547">Nucleotide-binding</keyword>
<keyword evidence="11" id="KW-0677">Repeat</keyword>
<protein>
    <recommendedName>
        <fullName evidence="2">non-specific serine/threonine protein kinase</fullName>
        <ecNumber evidence="2">2.7.11.1</ecNumber>
    </recommendedName>
</protein>
<comment type="catalytic activity">
    <reaction evidence="20">
        <text>L-seryl-[protein] + ATP = O-phospho-L-seryl-[protein] + ADP + H(+)</text>
        <dbReference type="Rhea" id="RHEA:17989"/>
        <dbReference type="Rhea" id="RHEA-COMP:9863"/>
        <dbReference type="Rhea" id="RHEA-COMP:11604"/>
        <dbReference type="ChEBI" id="CHEBI:15378"/>
        <dbReference type="ChEBI" id="CHEBI:29999"/>
        <dbReference type="ChEBI" id="CHEBI:30616"/>
        <dbReference type="ChEBI" id="CHEBI:83421"/>
        <dbReference type="ChEBI" id="CHEBI:456216"/>
        <dbReference type="EC" id="2.7.11.1"/>
    </reaction>
</comment>
<organism evidence="25 26">
    <name type="scientific">Forsythia ovata</name>
    <dbReference type="NCBI Taxonomy" id="205694"/>
    <lineage>
        <taxon>Eukaryota</taxon>
        <taxon>Viridiplantae</taxon>
        <taxon>Streptophyta</taxon>
        <taxon>Embryophyta</taxon>
        <taxon>Tracheophyta</taxon>
        <taxon>Spermatophyta</taxon>
        <taxon>Magnoliopsida</taxon>
        <taxon>eudicotyledons</taxon>
        <taxon>Gunneridae</taxon>
        <taxon>Pentapetalae</taxon>
        <taxon>asterids</taxon>
        <taxon>lamiids</taxon>
        <taxon>Lamiales</taxon>
        <taxon>Oleaceae</taxon>
        <taxon>Forsythieae</taxon>
        <taxon>Forsythia</taxon>
    </lineage>
</organism>
<dbReference type="FunFam" id="3.30.200.20:FF:000292">
    <property type="entry name" value="Leucine-rich repeat receptor-like serine/threonine-protein kinase BAM1"/>
    <property type="match status" value="1"/>
</dbReference>